<evidence type="ECO:0000313" key="1">
    <source>
        <dbReference type="EMBL" id="QSS59030.1"/>
    </source>
</evidence>
<reference evidence="1" key="1">
    <citation type="submission" date="2021-01" db="EMBL/GenBank/DDBJ databases">
        <title>Chromosome-level genome assembly of a human fungal pathogen reveals clustering of transcriptionally co-regulated genes.</title>
        <authorList>
            <person name="Voorhies M."/>
            <person name="Cohen S."/>
            <person name="Shea T.P."/>
            <person name="Petrus S."/>
            <person name="Munoz J.F."/>
            <person name="Poplawski S."/>
            <person name="Goldman W.E."/>
            <person name="Michael T."/>
            <person name="Cuomo C.A."/>
            <person name="Sil A."/>
            <person name="Beyhan S."/>
        </authorList>
    </citation>
    <scope>NUCLEOTIDE SEQUENCE</scope>
    <source>
        <strain evidence="1">WU24</strain>
    </source>
</reference>
<sequence>MVETWAILSLGLKVEQRSRRAAYSAAHEQTKVTKNTNHNTQDFLLTAIPEDNLLQRLLRSGWTFGYLSNGHCTLHGTLFLFPIAASKPGHISNTSSLPPTFGYQLFTGYIAAFDKLGKGATVFTELSRVYHATHQVQLKDLSSDNLRRGITSCINHFIFGCGNYVLHSKAGTRNLPLIFSEPWIDYGYSPTPKKLIRRKLDGTRMYEAPWRKPNVVEPEPNISPFLNTFTSLPRKLVICFFSRSTAQAKTCLKTPYTPLKLFLFFALINNKVLRGCLVDDTLQLLRLEGSEVPTFHRSHIEPGVELLSARWLYLLLIVGSKQQAILVTKGEEYGKLP</sequence>
<proteinExistence type="predicted"/>
<name>A0A8A1M0T3_AJECA</name>
<dbReference type="VEuPathDB" id="FungiDB:I7I51_08462"/>
<organism evidence="1 2">
    <name type="scientific">Ajellomyces capsulatus</name>
    <name type="common">Darling's disease fungus</name>
    <name type="synonym">Histoplasma capsulatum</name>
    <dbReference type="NCBI Taxonomy" id="5037"/>
    <lineage>
        <taxon>Eukaryota</taxon>
        <taxon>Fungi</taxon>
        <taxon>Dikarya</taxon>
        <taxon>Ascomycota</taxon>
        <taxon>Pezizomycotina</taxon>
        <taxon>Eurotiomycetes</taxon>
        <taxon>Eurotiomycetidae</taxon>
        <taxon>Onygenales</taxon>
        <taxon>Ajellomycetaceae</taxon>
        <taxon>Histoplasma</taxon>
    </lineage>
</organism>
<gene>
    <name evidence="1" type="ORF">I7I51_08462</name>
</gene>
<dbReference type="Proteomes" id="UP000663671">
    <property type="component" value="Chromosome 2"/>
</dbReference>
<protein>
    <submittedName>
        <fullName evidence="1">Uncharacterized protein</fullName>
    </submittedName>
</protein>
<dbReference type="EMBL" id="CP069109">
    <property type="protein sequence ID" value="QSS59030.1"/>
    <property type="molecule type" value="Genomic_DNA"/>
</dbReference>
<dbReference type="OrthoDB" id="10501489at2759"/>
<accession>A0A8A1M0T3</accession>
<evidence type="ECO:0000313" key="2">
    <source>
        <dbReference type="Proteomes" id="UP000663671"/>
    </source>
</evidence>
<dbReference type="AlphaFoldDB" id="A0A8A1M0T3"/>